<protein>
    <submittedName>
        <fullName evidence="4">TetR/AcrR family transcriptional regulator</fullName>
    </submittedName>
</protein>
<dbReference type="Pfam" id="PF00440">
    <property type="entry name" value="TetR_N"/>
    <property type="match status" value="1"/>
</dbReference>
<accession>A0A6N7WX48</accession>
<dbReference type="InterPro" id="IPR009057">
    <property type="entry name" value="Homeodomain-like_sf"/>
</dbReference>
<evidence type="ECO:0000313" key="4">
    <source>
        <dbReference type="EMBL" id="MST61465.1"/>
    </source>
</evidence>
<name>A0A6N7WX48_9FIRM</name>
<dbReference type="Gene3D" id="1.10.357.10">
    <property type="entry name" value="Tetracycline Repressor, domain 2"/>
    <property type="match status" value="1"/>
</dbReference>
<reference evidence="4 5" key="1">
    <citation type="submission" date="2019-08" db="EMBL/GenBank/DDBJ databases">
        <title>In-depth cultivation of the pig gut microbiome towards novel bacterial diversity and tailored functional studies.</title>
        <authorList>
            <person name="Wylensek D."/>
            <person name="Hitch T.C.A."/>
            <person name="Clavel T."/>
        </authorList>
    </citation>
    <scope>NUCLEOTIDE SEQUENCE [LARGE SCALE GENOMIC DNA]</scope>
    <source>
        <strain evidence="4 5">WCA-SAB-591-4A-A</strain>
    </source>
</reference>
<comment type="caution">
    <text evidence="4">The sequence shown here is derived from an EMBL/GenBank/DDBJ whole genome shotgun (WGS) entry which is preliminary data.</text>
</comment>
<dbReference type="RefSeq" id="WP_154536902.1">
    <property type="nucleotide sequence ID" value="NZ_JAXDWS010000020.1"/>
</dbReference>
<evidence type="ECO:0000256" key="2">
    <source>
        <dbReference type="PROSITE-ProRule" id="PRU00335"/>
    </source>
</evidence>
<dbReference type="PROSITE" id="PS50977">
    <property type="entry name" value="HTH_TETR_2"/>
    <property type="match status" value="1"/>
</dbReference>
<keyword evidence="1 2" id="KW-0238">DNA-binding</keyword>
<sequence>MPKNTFYNLPPEKREKIYEALREEFNSNPFNKASVKDIVENLNISRGSFYQYFEDLEESYFTILLKETTDIHSLFIEILKNENFDLCQSLEKFGDRISKLIFDERRYTLYKYRFLYWNEDLEKRWIEFYKKQGMECKHHSKNCIDNIGINYEKINFIKAVIHNIIKRTFQENFSKETFLIKYNQYINWIIKGVD</sequence>
<feature type="domain" description="HTH tetR-type" evidence="3">
    <location>
        <begin position="11"/>
        <end position="71"/>
    </location>
</feature>
<dbReference type="AlphaFoldDB" id="A0A6N7WX48"/>
<dbReference type="GO" id="GO:0003677">
    <property type="term" value="F:DNA binding"/>
    <property type="evidence" value="ECO:0007669"/>
    <property type="project" value="UniProtKB-UniRule"/>
</dbReference>
<dbReference type="Pfam" id="PF21626">
    <property type="entry name" value="TetR-C_39"/>
    <property type="match status" value="1"/>
</dbReference>
<evidence type="ECO:0000256" key="1">
    <source>
        <dbReference type="ARBA" id="ARBA00023125"/>
    </source>
</evidence>
<gene>
    <name evidence="4" type="ORF">FYJ71_00515</name>
</gene>
<dbReference type="EMBL" id="VUNE01000001">
    <property type="protein sequence ID" value="MST61465.1"/>
    <property type="molecule type" value="Genomic_DNA"/>
</dbReference>
<dbReference type="InterPro" id="IPR001647">
    <property type="entry name" value="HTH_TetR"/>
</dbReference>
<evidence type="ECO:0000313" key="5">
    <source>
        <dbReference type="Proteomes" id="UP000440713"/>
    </source>
</evidence>
<organism evidence="4 5">
    <name type="scientific">Peptostreptococcus porci</name>
    <dbReference type="NCBI Taxonomy" id="2652282"/>
    <lineage>
        <taxon>Bacteria</taxon>
        <taxon>Bacillati</taxon>
        <taxon>Bacillota</taxon>
        <taxon>Clostridia</taxon>
        <taxon>Peptostreptococcales</taxon>
        <taxon>Peptostreptococcaceae</taxon>
        <taxon>Peptostreptococcus</taxon>
    </lineage>
</organism>
<feature type="DNA-binding region" description="H-T-H motif" evidence="2">
    <location>
        <begin position="34"/>
        <end position="53"/>
    </location>
</feature>
<proteinExistence type="predicted"/>
<keyword evidence="5" id="KW-1185">Reference proteome</keyword>
<dbReference type="Proteomes" id="UP000440713">
    <property type="component" value="Unassembled WGS sequence"/>
</dbReference>
<dbReference type="SUPFAM" id="SSF46689">
    <property type="entry name" value="Homeodomain-like"/>
    <property type="match status" value="1"/>
</dbReference>
<evidence type="ECO:0000259" key="3">
    <source>
        <dbReference type="PROSITE" id="PS50977"/>
    </source>
</evidence>
<dbReference type="InterPro" id="IPR049443">
    <property type="entry name" value="TetR_YgfC-like_C"/>
</dbReference>
<dbReference type="InterPro" id="IPR050624">
    <property type="entry name" value="HTH-type_Tx_Regulator"/>
</dbReference>
<dbReference type="PANTHER" id="PTHR43479">
    <property type="entry name" value="ACREF/ENVCD OPERON REPRESSOR-RELATED"/>
    <property type="match status" value="1"/>
</dbReference>
<dbReference type="PANTHER" id="PTHR43479:SF11">
    <property type="entry name" value="ACREF_ENVCD OPERON REPRESSOR-RELATED"/>
    <property type="match status" value="1"/>
</dbReference>